<feature type="compositionally biased region" description="Polar residues" evidence="1">
    <location>
        <begin position="90"/>
        <end position="99"/>
    </location>
</feature>
<feature type="non-terminal residue" evidence="2">
    <location>
        <position position="1"/>
    </location>
</feature>
<dbReference type="Proteomes" id="UP000652761">
    <property type="component" value="Unassembled WGS sequence"/>
</dbReference>
<accession>A0A843WUH9</accession>
<name>A0A843WUH9_COLES</name>
<reference evidence="2" key="1">
    <citation type="submission" date="2017-07" db="EMBL/GenBank/DDBJ databases">
        <title>Taro Niue Genome Assembly and Annotation.</title>
        <authorList>
            <person name="Atibalentja N."/>
            <person name="Keating K."/>
            <person name="Fields C.J."/>
        </authorList>
    </citation>
    <scope>NUCLEOTIDE SEQUENCE</scope>
    <source>
        <strain evidence="2">Niue_2</strain>
        <tissue evidence="2">Leaf</tissue>
    </source>
</reference>
<feature type="non-terminal residue" evidence="2">
    <location>
        <position position="124"/>
    </location>
</feature>
<comment type="caution">
    <text evidence="2">The sequence shown here is derived from an EMBL/GenBank/DDBJ whole genome shotgun (WGS) entry which is preliminary data.</text>
</comment>
<dbReference type="EMBL" id="NMUH01003901">
    <property type="protein sequence ID" value="MQM07574.1"/>
    <property type="molecule type" value="Genomic_DNA"/>
</dbReference>
<evidence type="ECO:0000256" key="1">
    <source>
        <dbReference type="SAM" id="MobiDB-lite"/>
    </source>
</evidence>
<organism evidence="2 3">
    <name type="scientific">Colocasia esculenta</name>
    <name type="common">Wild taro</name>
    <name type="synonym">Arum esculentum</name>
    <dbReference type="NCBI Taxonomy" id="4460"/>
    <lineage>
        <taxon>Eukaryota</taxon>
        <taxon>Viridiplantae</taxon>
        <taxon>Streptophyta</taxon>
        <taxon>Embryophyta</taxon>
        <taxon>Tracheophyta</taxon>
        <taxon>Spermatophyta</taxon>
        <taxon>Magnoliopsida</taxon>
        <taxon>Liliopsida</taxon>
        <taxon>Araceae</taxon>
        <taxon>Aroideae</taxon>
        <taxon>Colocasieae</taxon>
        <taxon>Colocasia</taxon>
    </lineage>
</organism>
<protein>
    <submittedName>
        <fullName evidence="2">Uncharacterized protein</fullName>
    </submittedName>
</protein>
<keyword evidence="3" id="KW-1185">Reference proteome</keyword>
<proteinExistence type="predicted"/>
<sequence length="124" mass="13681">WLTGACGKTLVHEAELDRAENSGSGGDFREEASKAAIDVAVYLQVGAAQAQPGPSRQVQQQTGSQPDSRVRRRFRRSRRLSEQRQLPVESVQQPDSLPSPQVVRSRLSRFEELCLSVVGLVLLL</sequence>
<evidence type="ECO:0000313" key="2">
    <source>
        <dbReference type="EMBL" id="MQM07574.1"/>
    </source>
</evidence>
<feature type="compositionally biased region" description="Polar residues" evidence="1">
    <location>
        <begin position="52"/>
        <end position="67"/>
    </location>
</feature>
<dbReference type="AlphaFoldDB" id="A0A843WUH9"/>
<gene>
    <name evidence="2" type="ORF">Taro_040417</name>
</gene>
<evidence type="ECO:0000313" key="3">
    <source>
        <dbReference type="Proteomes" id="UP000652761"/>
    </source>
</evidence>
<feature type="region of interest" description="Disordered" evidence="1">
    <location>
        <begin position="48"/>
        <end position="100"/>
    </location>
</feature>